<dbReference type="Proteomes" id="UP000001396">
    <property type="component" value="Unassembled WGS sequence"/>
</dbReference>
<accession>D3B4B8</accession>
<dbReference type="InParanoid" id="D3B4B8"/>
<keyword evidence="2" id="KW-0560">Oxidoreductase</keyword>
<dbReference type="InterPro" id="IPR002347">
    <property type="entry name" value="SDR_fam"/>
</dbReference>
<dbReference type="AlphaFoldDB" id="D3B4B8"/>
<dbReference type="RefSeq" id="XP_020436283.1">
    <property type="nucleotide sequence ID" value="XM_020574211.1"/>
</dbReference>
<dbReference type="SUPFAM" id="SSF51735">
    <property type="entry name" value="NAD(P)-binding Rossmann-fold domains"/>
    <property type="match status" value="1"/>
</dbReference>
<dbReference type="PRINTS" id="PR00081">
    <property type="entry name" value="GDHRDH"/>
</dbReference>
<dbReference type="InterPro" id="IPR020904">
    <property type="entry name" value="Sc_DH/Rdtase_CS"/>
</dbReference>
<comment type="caution">
    <text evidence="4">The sequence shown here is derived from an EMBL/GenBank/DDBJ whole genome shotgun (WGS) entry which is preliminary data.</text>
</comment>
<evidence type="ECO:0000256" key="1">
    <source>
        <dbReference type="ARBA" id="ARBA00006484"/>
    </source>
</evidence>
<evidence type="ECO:0000256" key="3">
    <source>
        <dbReference type="RuleBase" id="RU000363"/>
    </source>
</evidence>
<dbReference type="PANTHER" id="PTHR42760:SF133">
    <property type="entry name" value="3-OXOACYL-[ACYL-CARRIER-PROTEIN] REDUCTASE"/>
    <property type="match status" value="1"/>
</dbReference>
<sequence length="298" mass="32397">MLNRSNLSISILNRYYCKVSSSSTGTISNLSCWGKKALVTGGSRGIGKAIAQRLAASGANVTILSKDPILNKEVVSSLPIVHINGDLNTLENNGLNRDQPTNRHSGLVFDLSVPLTGGSYDEMSQALKQQNNDHLLEFDILVHAAGITQNDLFFRSKSNDVRTILQVNLQTPIDLTRLLLKPMIKKQWGRVIFLGSVVADQGNRGQSIYSASKAGLVGFSKSLSREVGHFNITSNVISPGYIDTDMSAPYIASQGETLIERIPLKRIGNVEEIAKAALFLVESNYITGQVIRVDGGLW</sequence>
<name>D3B4B8_HETP5</name>
<dbReference type="InterPro" id="IPR036291">
    <property type="entry name" value="NAD(P)-bd_dom_sf"/>
</dbReference>
<reference evidence="4 5" key="1">
    <citation type="journal article" date="2011" name="Genome Res.">
        <title>Phylogeny-wide analysis of social amoeba genomes highlights ancient origins for complex intercellular communication.</title>
        <authorList>
            <person name="Heidel A.J."/>
            <person name="Lawal H.M."/>
            <person name="Felder M."/>
            <person name="Schilde C."/>
            <person name="Helps N.R."/>
            <person name="Tunggal B."/>
            <person name="Rivero F."/>
            <person name="John U."/>
            <person name="Schleicher M."/>
            <person name="Eichinger L."/>
            <person name="Platzer M."/>
            <person name="Noegel A.A."/>
            <person name="Schaap P."/>
            <person name="Gloeckner G."/>
        </authorList>
    </citation>
    <scope>NUCLEOTIDE SEQUENCE [LARGE SCALE GENOMIC DNA]</scope>
    <source>
        <strain evidence="5">ATCC 26659 / Pp 5 / PN500</strain>
    </source>
</reference>
<evidence type="ECO:0000313" key="4">
    <source>
        <dbReference type="EMBL" id="EFA84166.1"/>
    </source>
</evidence>
<dbReference type="FunCoup" id="D3B4B8">
    <property type="interactions" value="34"/>
</dbReference>
<dbReference type="PRINTS" id="PR00080">
    <property type="entry name" value="SDRFAMILY"/>
</dbReference>
<keyword evidence="5" id="KW-1185">Reference proteome</keyword>
<dbReference type="Pfam" id="PF13561">
    <property type="entry name" value="adh_short_C2"/>
    <property type="match status" value="1"/>
</dbReference>
<protein>
    <submittedName>
        <fullName evidence="4">Short-chain dehydrogenase/reductase superfamily</fullName>
    </submittedName>
</protein>
<evidence type="ECO:0000313" key="5">
    <source>
        <dbReference type="Proteomes" id="UP000001396"/>
    </source>
</evidence>
<organism evidence="4 5">
    <name type="scientific">Heterostelium pallidum (strain ATCC 26659 / Pp 5 / PN500)</name>
    <name type="common">Cellular slime mold</name>
    <name type="synonym">Polysphondylium pallidum</name>
    <dbReference type="NCBI Taxonomy" id="670386"/>
    <lineage>
        <taxon>Eukaryota</taxon>
        <taxon>Amoebozoa</taxon>
        <taxon>Evosea</taxon>
        <taxon>Eumycetozoa</taxon>
        <taxon>Dictyostelia</taxon>
        <taxon>Acytosteliales</taxon>
        <taxon>Acytosteliaceae</taxon>
        <taxon>Heterostelium</taxon>
    </lineage>
</organism>
<gene>
    <name evidence="4" type="ORF">PPL_03240</name>
</gene>
<dbReference type="STRING" id="670386.D3B4B8"/>
<dbReference type="EMBL" id="ADBJ01000010">
    <property type="protein sequence ID" value="EFA84166.1"/>
    <property type="molecule type" value="Genomic_DNA"/>
</dbReference>
<dbReference type="GeneID" id="31358763"/>
<dbReference type="Gene3D" id="3.40.50.720">
    <property type="entry name" value="NAD(P)-binding Rossmann-like Domain"/>
    <property type="match status" value="1"/>
</dbReference>
<dbReference type="GO" id="GO:0006633">
    <property type="term" value="P:fatty acid biosynthetic process"/>
    <property type="evidence" value="ECO:0007669"/>
    <property type="project" value="TreeGrafter"/>
</dbReference>
<dbReference type="PROSITE" id="PS00061">
    <property type="entry name" value="ADH_SHORT"/>
    <property type="match status" value="1"/>
</dbReference>
<dbReference type="OMA" id="NRFANNC"/>
<dbReference type="GO" id="GO:0016616">
    <property type="term" value="F:oxidoreductase activity, acting on the CH-OH group of donors, NAD or NADP as acceptor"/>
    <property type="evidence" value="ECO:0007669"/>
    <property type="project" value="TreeGrafter"/>
</dbReference>
<comment type="similarity">
    <text evidence="1 3">Belongs to the short-chain dehydrogenases/reductases (SDR) family.</text>
</comment>
<dbReference type="GO" id="GO:0048038">
    <property type="term" value="F:quinone binding"/>
    <property type="evidence" value="ECO:0007669"/>
    <property type="project" value="TreeGrafter"/>
</dbReference>
<dbReference type="FunFam" id="3.40.50.720:FF:000173">
    <property type="entry name" value="3-oxoacyl-[acyl-carrier protein] reductase"/>
    <property type="match status" value="1"/>
</dbReference>
<dbReference type="Pfam" id="PF00106">
    <property type="entry name" value="adh_short"/>
    <property type="match status" value="1"/>
</dbReference>
<dbReference type="PANTHER" id="PTHR42760">
    <property type="entry name" value="SHORT-CHAIN DEHYDROGENASES/REDUCTASES FAMILY MEMBER"/>
    <property type="match status" value="1"/>
</dbReference>
<evidence type="ECO:0000256" key="2">
    <source>
        <dbReference type="ARBA" id="ARBA00023002"/>
    </source>
</evidence>
<proteinExistence type="inferred from homology"/>